<feature type="coiled-coil region" evidence="2">
    <location>
        <begin position="160"/>
        <end position="187"/>
    </location>
</feature>
<reference evidence="5" key="1">
    <citation type="journal article" date="2017" name="Nat. Commun.">
        <title>The asparagus genome sheds light on the origin and evolution of a young Y chromosome.</title>
        <authorList>
            <person name="Harkess A."/>
            <person name="Zhou J."/>
            <person name="Xu C."/>
            <person name="Bowers J.E."/>
            <person name="Van der Hulst R."/>
            <person name="Ayyampalayam S."/>
            <person name="Mercati F."/>
            <person name="Riccardi P."/>
            <person name="McKain M.R."/>
            <person name="Kakrana A."/>
            <person name="Tang H."/>
            <person name="Ray J."/>
            <person name="Groenendijk J."/>
            <person name="Arikit S."/>
            <person name="Mathioni S.M."/>
            <person name="Nakano M."/>
            <person name="Shan H."/>
            <person name="Telgmann-Rauber A."/>
            <person name="Kanno A."/>
            <person name="Yue Z."/>
            <person name="Chen H."/>
            <person name="Li W."/>
            <person name="Chen Y."/>
            <person name="Xu X."/>
            <person name="Zhang Y."/>
            <person name="Luo S."/>
            <person name="Chen H."/>
            <person name="Gao J."/>
            <person name="Mao Z."/>
            <person name="Pires J.C."/>
            <person name="Luo M."/>
            <person name="Kudrna D."/>
            <person name="Wing R.A."/>
            <person name="Meyers B.C."/>
            <person name="Yi K."/>
            <person name="Kong H."/>
            <person name="Lavrijsen P."/>
            <person name="Sunseri F."/>
            <person name="Falavigna A."/>
            <person name="Ye Y."/>
            <person name="Leebens-Mack J.H."/>
            <person name="Chen G."/>
        </authorList>
    </citation>
    <scope>NUCLEOTIDE SEQUENCE [LARGE SCALE GENOMIC DNA]</scope>
    <source>
        <strain evidence="5">cv. DH0086</strain>
    </source>
</reference>
<dbReference type="EMBL" id="CM007389">
    <property type="protein sequence ID" value="ONK58221.1"/>
    <property type="molecule type" value="Genomic_DNA"/>
</dbReference>
<keyword evidence="2" id="KW-0175">Coiled coil</keyword>
<dbReference type="PROSITE" id="PS50158">
    <property type="entry name" value="ZF_CCHC"/>
    <property type="match status" value="1"/>
</dbReference>
<protein>
    <recommendedName>
        <fullName evidence="3">CCHC-type domain-containing protein</fullName>
    </recommendedName>
</protein>
<evidence type="ECO:0000313" key="5">
    <source>
        <dbReference type="Proteomes" id="UP000243459"/>
    </source>
</evidence>
<dbReference type="SMART" id="SM00343">
    <property type="entry name" value="ZnF_C2HC"/>
    <property type="match status" value="1"/>
</dbReference>
<keyword evidence="1" id="KW-0479">Metal-binding</keyword>
<evidence type="ECO:0000259" key="3">
    <source>
        <dbReference type="PROSITE" id="PS50158"/>
    </source>
</evidence>
<evidence type="ECO:0000256" key="1">
    <source>
        <dbReference type="PROSITE-ProRule" id="PRU00047"/>
    </source>
</evidence>
<dbReference type="Gramene" id="ONK58221">
    <property type="protein sequence ID" value="ONK58221"/>
    <property type="gene ID" value="A4U43_C09F9800"/>
</dbReference>
<dbReference type="OMA" id="CITHEGT"/>
<accession>A0A5P1E6F7</accession>
<sequence>MRIYLQCIDLDILDIVEKKYVKKLSSEMTEDEKKLANHNIKAMNALVCGLTPNEYQRVSTCATAYEIWEKLCITHEGTPQVKESKISGLMHDYELFKMLPNESIDSMFSRFTNIINELHDLNKVLKNQEINYKILRSLMPAWEPKATAIEEAHDLSTLTLDELIGKLKVYEMKIKEKEEAIPRVTEEPPQKSKSIALRGVIDVSSSSNSEDDVSREVTHLSRRISKLIKINKNFKNRFNNKFPSRIGKCFECNEPGHLANDCPKLKEKYLKYKKKKAMYAG</sequence>
<dbReference type="GO" id="GO:0003676">
    <property type="term" value="F:nucleic acid binding"/>
    <property type="evidence" value="ECO:0007669"/>
    <property type="project" value="InterPro"/>
</dbReference>
<dbReference type="InterPro" id="IPR036875">
    <property type="entry name" value="Znf_CCHC_sf"/>
</dbReference>
<name>A0A5P1E6F7_ASPOF</name>
<dbReference type="Proteomes" id="UP000243459">
    <property type="component" value="Chromosome 9"/>
</dbReference>
<keyword evidence="1" id="KW-0863">Zinc-finger</keyword>
<proteinExistence type="predicted"/>
<evidence type="ECO:0000313" key="4">
    <source>
        <dbReference type="EMBL" id="ONK58221.1"/>
    </source>
</evidence>
<dbReference type="AlphaFoldDB" id="A0A5P1E6F7"/>
<dbReference type="Gene3D" id="4.10.60.10">
    <property type="entry name" value="Zinc finger, CCHC-type"/>
    <property type="match status" value="1"/>
</dbReference>
<keyword evidence="1" id="KW-0862">Zinc</keyword>
<dbReference type="Pfam" id="PF14223">
    <property type="entry name" value="Retrotran_gag_2"/>
    <property type="match status" value="1"/>
</dbReference>
<dbReference type="PANTHER" id="PTHR34676:SF8">
    <property type="entry name" value="TRANSMEMBRANE PROTEIN"/>
    <property type="match status" value="1"/>
</dbReference>
<dbReference type="InterPro" id="IPR001878">
    <property type="entry name" value="Znf_CCHC"/>
</dbReference>
<organism evidence="4 5">
    <name type="scientific">Asparagus officinalis</name>
    <name type="common">Garden asparagus</name>
    <dbReference type="NCBI Taxonomy" id="4686"/>
    <lineage>
        <taxon>Eukaryota</taxon>
        <taxon>Viridiplantae</taxon>
        <taxon>Streptophyta</taxon>
        <taxon>Embryophyta</taxon>
        <taxon>Tracheophyta</taxon>
        <taxon>Spermatophyta</taxon>
        <taxon>Magnoliopsida</taxon>
        <taxon>Liliopsida</taxon>
        <taxon>Asparagales</taxon>
        <taxon>Asparagaceae</taxon>
        <taxon>Asparagoideae</taxon>
        <taxon>Asparagus</taxon>
    </lineage>
</organism>
<evidence type="ECO:0000256" key="2">
    <source>
        <dbReference type="SAM" id="Coils"/>
    </source>
</evidence>
<gene>
    <name evidence="4" type="ORF">A4U43_C09F9800</name>
</gene>
<dbReference type="PANTHER" id="PTHR34676">
    <property type="entry name" value="DUF4219 DOMAIN-CONTAINING PROTEIN-RELATED"/>
    <property type="match status" value="1"/>
</dbReference>
<feature type="domain" description="CCHC-type" evidence="3">
    <location>
        <begin position="248"/>
        <end position="264"/>
    </location>
</feature>
<dbReference type="SUPFAM" id="SSF57756">
    <property type="entry name" value="Retrovirus zinc finger-like domains"/>
    <property type="match status" value="1"/>
</dbReference>
<dbReference type="GO" id="GO:0008270">
    <property type="term" value="F:zinc ion binding"/>
    <property type="evidence" value="ECO:0007669"/>
    <property type="project" value="UniProtKB-KW"/>
</dbReference>
<dbReference type="Pfam" id="PF00098">
    <property type="entry name" value="zf-CCHC"/>
    <property type="match status" value="1"/>
</dbReference>
<keyword evidence="5" id="KW-1185">Reference proteome</keyword>